<dbReference type="GO" id="GO:0005524">
    <property type="term" value="F:ATP binding"/>
    <property type="evidence" value="ECO:0007669"/>
    <property type="project" value="UniProtKB-KW"/>
</dbReference>
<dbReference type="Gene3D" id="3.90.190.20">
    <property type="entry name" value="Mur ligase, C-terminal domain"/>
    <property type="match status" value="1"/>
</dbReference>
<evidence type="ECO:0000256" key="1">
    <source>
        <dbReference type="ARBA" id="ARBA00001946"/>
    </source>
</evidence>
<keyword evidence="4 11" id="KW-0436">Ligase</keyword>
<dbReference type="InterPro" id="IPR001645">
    <property type="entry name" value="Folylpolyglutamate_synth"/>
</dbReference>
<dbReference type="AlphaFoldDB" id="A0A1M5M956"/>
<accession>A0A1M5M956</accession>
<evidence type="ECO:0000313" key="15">
    <source>
        <dbReference type="Proteomes" id="UP000184079"/>
    </source>
</evidence>
<evidence type="ECO:0000256" key="9">
    <source>
        <dbReference type="ARBA" id="ARBA00030592"/>
    </source>
</evidence>
<comment type="similarity">
    <text evidence="2 11">Belongs to the folylpolyglutamate synthase family.</text>
</comment>
<dbReference type="GO" id="GO:0004326">
    <property type="term" value="F:tetrahydrofolylpolyglutamate synthase activity"/>
    <property type="evidence" value="ECO:0007669"/>
    <property type="project" value="UniProtKB-EC"/>
</dbReference>
<keyword evidence="5" id="KW-0479">Metal-binding</keyword>
<reference evidence="15" key="1">
    <citation type="submission" date="2016-11" db="EMBL/GenBank/DDBJ databases">
        <authorList>
            <person name="Varghese N."/>
            <person name="Submissions S."/>
        </authorList>
    </citation>
    <scope>NUCLEOTIDE SEQUENCE [LARGE SCALE GENOMIC DNA]</scope>
    <source>
        <strain evidence="15">CGMCC 1.6496</strain>
    </source>
</reference>
<dbReference type="SUPFAM" id="SSF53244">
    <property type="entry name" value="MurD-like peptide ligases, peptide-binding domain"/>
    <property type="match status" value="1"/>
</dbReference>
<comment type="catalytic activity">
    <reaction evidence="10">
        <text>(6S)-5,6,7,8-tetrahydrofolyl-(gamma-L-Glu)(n) + L-glutamate + ATP = (6S)-5,6,7,8-tetrahydrofolyl-(gamma-L-Glu)(n+1) + ADP + phosphate + H(+)</text>
        <dbReference type="Rhea" id="RHEA:10580"/>
        <dbReference type="Rhea" id="RHEA-COMP:14738"/>
        <dbReference type="Rhea" id="RHEA-COMP:14740"/>
        <dbReference type="ChEBI" id="CHEBI:15378"/>
        <dbReference type="ChEBI" id="CHEBI:29985"/>
        <dbReference type="ChEBI" id="CHEBI:30616"/>
        <dbReference type="ChEBI" id="CHEBI:43474"/>
        <dbReference type="ChEBI" id="CHEBI:141005"/>
        <dbReference type="ChEBI" id="CHEBI:456216"/>
        <dbReference type="EC" id="6.3.2.17"/>
    </reaction>
</comment>
<dbReference type="Pfam" id="PF08245">
    <property type="entry name" value="Mur_ligase_M"/>
    <property type="match status" value="1"/>
</dbReference>
<dbReference type="GO" id="GO:0005737">
    <property type="term" value="C:cytoplasm"/>
    <property type="evidence" value="ECO:0007669"/>
    <property type="project" value="TreeGrafter"/>
</dbReference>
<dbReference type="InterPro" id="IPR013221">
    <property type="entry name" value="Mur_ligase_cen"/>
</dbReference>
<dbReference type="Gene3D" id="3.40.1190.10">
    <property type="entry name" value="Mur-like, catalytic domain"/>
    <property type="match status" value="1"/>
</dbReference>
<dbReference type="FunFam" id="3.40.1190.10:FF:000011">
    <property type="entry name" value="Folylpolyglutamate synthase/dihydrofolate synthase"/>
    <property type="match status" value="1"/>
</dbReference>
<dbReference type="InterPro" id="IPR004101">
    <property type="entry name" value="Mur_ligase_C"/>
</dbReference>
<keyword evidence="15" id="KW-1185">Reference proteome</keyword>
<evidence type="ECO:0000256" key="5">
    <source>
        <dbReference type="ARBA" id="ARBA00022723"/>
    </source>
</evidence>
<name>A0A1M5M956_9BACI</name>
<keyword evidence="6 11" id="KW-0547">Nucleotide-binding</keyword>
<organism evidence="14 15">
    <name type="scientific">Virgibacillus chiguensis</name>
    <dbReference type="NCBI Taxonomy" id="411959"/>
    <lineage>
        <taxon>Bacteria</taxon>
        <taxon>Bacillati</taxon>
        <taxon>Bacillota</taxon>
        <taxon>Bacilli</taxon>
        <taxon>Bacillales</taxon>
        <taxon>Bacillaceae</taxon>
        <taxon>Virgibacillus</taxon>
    </lineage>
</organism>
<keyword evidence="8" id="KW-0460">Magnesium</keyword>
<evidence type="ECO:0000256" key="2">
    <source>
        <dbReference type="ARBA" id="ARBA00008276"/>
    </source>
</evidence>
<protein>
    <recommendedName>
        <fullName evidence="3">tetrahydrofolate synthase</fullName>
        <ecNumber evidence="3">6.3.2.17</ecNumber>
    </recommendedName>
    <alternativeName>
        <fullName evidence="9">Tetrahydrofolylpolyglutamate synthase</fullName>
    </alternativeName>
</protein>
<gene>
    <name evidence="14" type="ORF">SAMN05421807_101416</name>
</gene>
<dbReference type="PANTHER" id="PTHR11136">
    <property type="entry name" value="FOLYLPOLYGLUTAMATE SYNTHASE-RELATED"/>
    <property type="match status" value="1"/>
</dbReference>
<dbReference type="InterPro" id="IPR036615">
    <property type="entry name" value="Mur_ligase_C_dom_sf"/>
</dbReference>
<evidence type="ECO:0000259" key="13">
    <source>
        <dbReference type="Pfam" id="PF08245"/>
    </source>
</evidence>
<dbReference type="GO" id="GO:0046872">
    <property type="term" value="F:metal ion binding"/>
    <property type="evidence" value="ECO:0007669"/>
    <property type="project" value="UniProtKB-KW"/>
</dbReference>
<proteinExistence type="inferred from homology"/>
<evidence type="ECO:0000256" key="4">
    <source>
        <dbReference type="ARBA" id="ARBA00022598"/>
    </source>
</evidence>
<evidence type="ECO:0000256" key="3">
    <source>
        <dbReference type="ARBA" id="ARBA00013025"/>
    </source>
</evidence>
<dbReference type="SUPFAM" id="SSF53623">
    <property type="entry name" value="MurD-like peptide ligases, catalytic domain"/>
    <property type="match status" value="1"/>
</dbReference>
<dbReference type="Proteomes" id="UP000184079">
    <property type="component" value="Unassembled WGS sequence"/>
</dbReference>
<dbReference type="Pfam" id="PF02875">
    <property type="entry name" value="Mur_ligase_C"/>
    <property type="match status" value="1"/>
</dbReference>
<evidence type="ECO:0000256" key="10">
    <source>
        <dbReference type="ARBA" id="ARBA00047493"/>
    </source>
</evidence>
<feature type="domain" description="Mur ligase central" evidence="13">
    <location>
        <begin position="45"/>
        <end position="268"/>
    </location>
</feature>
<evidence type="ECO:0000259" key="12">
    <source>
        <dbReference type="Pfam" id="PF02875"/>
    </source>
</evidence>
<evidence type="ECO:0000256" key="11">
    <source>
        <dbReference type="PIRNR" id="PIRNR001563"/>
    </source>
</evidence>
<keyword evidence="7 11" id="KW-0067">ATP-binding</keyword>
<dbReference type="PANTHER" id="PTHR11136:SF0">
    <property type="entry name" value="DIHYDROFOLATE SYNTHETASE-RELATED"/>
    <property type="match status" value="1"/>
</dbReference>
<dbReference type="EMBL" id="FQXD01000001">
    <property type="protein sequence ID" value="SHG73778.1"/>
    <property type="molecule type" value="Genomic_DNA"/>
</dbReference>
<dbReference type="GO" id="GO:0008841">
    <property type="term" value="F:dihydrofolate synthase activity"/>
    <property type="evidence" value="ECO:0007669"/>
    <property type="project" value="TreeGrafter"/>
</dbReference>
<feature type="domain" description="Mur ligase C-terminal" evidence="12">
    <location>
        <begin position="295"/>
        <end position="408"/>
    </location>
</feature>
<dbReference type="EC" id="6.3.2.17" evidence="3"/>
<dbReference type="InterPro" id="IPR036565">
    <property type="entry name" value="Mur-like_cat_sf"/>
</dbReference>
<dbReference type="NCBIfam" id="TIGR01499">
    <property type="entry name" value="folC"/>
    <property type="match status" value="1"/>
</dbReference>
<evidence type="ECO:0000256" key="6">
    <source>
        <dbReference type="ARBA" id="ARBA00022741"/>
    </source>
</evidence>
<evidence type="ECO:0000256" key="7">
    <source>
        <dbReference type="ARBA" id="ARBA00022840"/>
    </source>
</evidence>
<sequence>MHTMKQIEAFFHHRHQLGVKPGLERMQQLLALLGHPEKRLNAVHIAGTNGKGSTAAFVKQGLQESGYQVGVFTSPSLHGIREYIYVEEEPISEQAFLKVWEKVYPVVQELDQKNQFPTEFEIMTAVAFLYFATNVDIAVIEAGMGGREDTTNCIIPLVSIITSVNKDHMAFLGQTIPEIALHKAGIIKQGVPVVFGQLQSAAKEVIIQEAKAKEAPAYQLGLHFHYQSLPSKEWNYMEWSLPFTKGTAFKLKLYGEHQLANASLALMALHLIQQKGYIIQFAKLPTAFFDVQLEGRFELVSQHPTIILDGAHNPAGIRAFIDTLEKVFPYQERQLLFAAFKDKAIDEMMIPLGGKFSAIYLTTFDHPRAASISEMKKNSLASMETIDSWKNAISRMSDPNTVYCITGSLHFISMVRSSLLNKDK</sequence>
<evidence type="ECO:0000256" key="8">
    <source>
        <dbReference type="ARBA" id="ARBA00022842"/>
    </source>
</evidence>
<comment type="cofactor">
    <cofactor evidence="1">
        <name>Mg(2+)</name>
        <dbReference type="ChEBI" id="CHEBI:18420"/>
    </cofactor>
</comment>
<dbReference type="PIRSF" id="PIRSF001563">
    <property type="entry name" value="Folylpolyglu_synth"/>
    <property type="match status" value="1"/>
</dbReference>
<evidence type="ECO:0000313" key="14">
    <source>
        <dbReference type="EMBL" id="SHG73778.1"/>
    </source>
</evidence>